<dbReference type="PANTHER" id="PTHR30604:SF1">
    <property type="entry name" value="DNA UTILIZATION PROTEIN HOFQ"/>
    <property type="match status" value="1"/>
</dbReference>
<comment type="similarity">
    <text evidence="1">Belongs to the bacterial secretin family.</text>
</comment>
<feature type="domain" description="Type II/III secretion system secretin-like" evidence="3">
    <location>
        <begin position="453"/>
        <end position="616"/>
    </location>
</feature>
<name>A0A518N7P8_9GAMM</name>
<dbReference type="InterPro" id="IPR004845">
    <property type="entry name" value="T2SS_GspD_CS"/>
</dbReference>
<keyword evidence="5" id="KW-1185">Reference proteome</keyword>
<dbReference type="InterPro" id="IPR004846">
    <property type="entry name" value="T2SS/T3SS_dom"/>
</dbReference>
<dbReference type="PRINTS" id="PR00811">
    <property type="entry name" value="BCTERIALGSPD"/>
</dbReference>
<evidence type="ECO:0000313" key="4">
    <source>
        <dbReference type="EMBL" id="QDW67924.1"/>
    </source>
</evidence>
<evidence type="ECO:0000259" key="3">
    <source>
        <dbReference type="Pfam" id="PF00263"/>
    </source>
</evidence>
<feature type="compositionally biased region" description="Basic and acidic residues" evidence="2">
    <location>
        <begin position="272"/>
        <end position="317"/>
    </location>
</feature>
<organism evidence="4 5">
    <name type="scientific">Luteimonas granuli</name>
    <dbReference type="NCBI Taxonomy" id="1176533"/>
    <lineage>
        <taxon>Bacteria</taxon>
        <taxon>Pseudomonadati</taxon>
        <taxon>Pseudomonadota</taxon>
        <taxon>Gammaproteobacteria</taxon>
        <taxon>Lysobacterales</taxon>
        <taxon>Lysobacteraceae</taxon>
        <taxon>Luteimonas</taxon>
    </lineage>
</organism>
<dbReference type="InterPro" id="IPR051808">
    <property type="entry name" value="Type_IV_pilus_biogenesis"/>
</dbReference>
<feature type="region of interest" description="Disordered" evidence="2">
    <location>
        <begin position="1"/>
        <end position="372"/>
    </location>
</feature>
<evidence type="ECO:0000256" key="1">
    <source>
        <dbReference type="RuleBase" id="RU004003"/>
    </source>
</evidence>
<dbReference type="AlphaFoldDB" id="A0A518N7P8"/>
<reference evidence="4 5" key="1">
    <citation type="submission" date="2019-07" db="EMBL/GenBank/DDBJ databases">
        <title>Full genome sequence of Luteimonas sp. Gr-4.</title>
        <authorList>
            <person name="Im W.-T."/>
        </authorList>
    </citation>
    <scope>NUCLEOTIDE SEQUENCE [LARGE SCALE GENOMIC DNA]</scope>
    <source>
        <strain evidence="4 5">Gr-4</strain>
    </source>
</reference>
<dbReference type="Pfam" id="PF00263">
    <property type="entry name" value="Secretin"/>
    <property type="match status" value="1"/>
</dbReference>
<feature type="compositionally biased region" description="Basic residues" evidence="2">
    <location>
        <begin position="148"/>
        <end position="176"/>
    </location>
</feature>
<dbReference type="GO" id="GO:0009306">
    <property type="term" value="P:protein secretion"/>
    <property type="evidence" value="ECO:0007669"/>
    <property type="project" value="InterPro"/>
</dbReference>
<dbReference type="KEGG" id="lug:FPZ22_09475"/>
<dbReference type="Proteomes" id="UP000316584">
    <property type="component" value="Chromosome"/>
</dbReference>
<feature type="compositionally biased region" description="Basic residues" evidence="2">
    <location>
        <begin position="47"/>
        <end position="60"/>
    </location>
</feature>
<dbReference type="PANTHER" id="PTHR30604">
    <property type="entry name" value="PROTEIN TRANSPORT PROTEIN HOFQ"/>
    <property type="match status" value="1"/>
</dbReference>
<dbReference type="PROSITE" id="PS00875">
    <property type="entry name" value="T2SP_D"/>
    <property type="match status" value="1"/>
</dbReference>
<feature type="compositionally biased region" description="Basic residues" evidence="2">
    <location>
        <begin position="68"/>
        <end position="89"/>
    </location>
</feature>
<feature type="compositionally biased region" description="Basic residues" evidence="2">
    <location>
        <begin position="1"/>
        <end position="19"/>
    </location>
</feature>
<dbReference type="EMBL" id="CP042218">
    <property type="protein sequence ID" value="QDW67924.1"/>
    <property type="molecule type" value="Genomic_DNA"/>
</dbReference>
<dbReference type="OrthoDB" id="9779724at2"/>
<feature type="compositionally biased region" description="Basic and acidic residues" evidence="2">
    <location>
        <begin position="325"/>
        <end position="340"/>
    </location>
</feature>
<protein>
    <recommendedName>
        <fullName evidence="3">Type II/III secretion system secretin-like domain-containing protein</fullName>
    </recommendedName>
</protein>
<evidence type="ECO:0000256" key="2">
    <source>
        <dbReference type="SAM" id="MobiDB-lite"/>
    </source>
</evidence>
<sequence length="622" mass="69450">MRSPRRPGRGHRSGQRRARPGPVPGGHRAVLDGRGRPGQAGPGRGGRDRHRLQARRRRCRQAGAPFRWRGRGPRPAHRRRDDRRQRRQRFAAGRAAAPARRHGFRDARAAHRRQPGHAGRTDRAEHRRCLRASGLPDRPRLHRGDRAARRRPGARGRRGRGQRRGRHGTGRNRPGRHPQLPREAGHLQLPGRPGAHGAAAHRRAVGPEHRRQRQRRRQRDPAPDQRALGPGAGHRPAGQVAGQAPQRQRDLGGTAVRDRQVRTGHRQRPHRAGRERGNGHRVHPDLLRQRRGDRQAADRREQEQPGRRRRTGGHEPRLPVLARQPELRPPHQHPAGDRHPAAGRGDPAPRRHARQAGGPGGDRVAHRDRQRIVRPGPWRPLRREGVKDRVITSGSIEANQGLISSAATAQPGDLLEWGDNALNNDFSIRNLNPGSIAFTILGNTIDWDLELQALQQEQRGEVVSNPRVVTSNQREAIIRQGREVGYLTVTGGQSNNVPTVQFKEALLELKVTPTITADGRVFLTLGVKKDEIEDFTEISGFGSVPNLAKREVTTAVLIEDGQTVVIGGVYEFSDRNSMSKIPFLGDLPILGNLFRTKGRSKAKAELLIFVTPRVLRVAQRSH</sequence>
<proteinExistence type="inferred from homology"/>
<accession>A0A518N7P8</accession>
<gene>
    <name evidence="4" type="ORF">FPZ22_09475</name>
</gene>
<feature type="compositionally biased region" description="Basic residues" evidence="2">
    <location>
        <begin position="199"/>
        <end position="218"/>
    </location>
</feature>
<feature type="compositionally biased region" description="Basic and acidic residues" evidence="2">
    <location>
        <begin position="137"/>
        <end position="147"/>
    </location>
</feature>
<evidence type="ECO:0000313" key="5">
    <source>
        <dbReference type="Proteomes" id="UP000316584"/>
    </source>
</evidence>
<feature type="compositionally biased region" description="Basic residues" evidence="2">
    <location>
        <begin position="262"/>
        <end position="271"/>
    </location>
</feature>
<dbReference type="InterPro" id="IPR001775">
    <property type="entry name" value="GspD/PilQ"/>
</dbReference>